<dbReference type="OrthoDB" id="3677439at2"/>
<protein>
    <submittedName>
        <fullName evidence="1">Uncharacterized protein</fullName>
    </submittedName>
</protein>
<name>A0A1J7CFU3_9ACTN</name>
<dbReference type="AlphaFoldDB" id="A0A1J7CFU3"/>
<evidence type="ECO:0000313" key="1">
    <source>
        <dbReference type="EMBL" id="OIV38530.1"/>
    </source>
</evidence>
<comment type="caution">
    <text evidence="1">The sequence shown here is derived from an EMBL/GenBank/DDBJ whole genome shotgun (WGS) entry which is preliminary data.</text>
</comment>
<dbReference type="STRING" id="1428644.BIV57_05190"/>
<sequence length="244" mass="26708">MTERDDARDAGLLLLYVLNPAALPARNGMYGDLLDRFVADPDFRGICEENYTALGLRVLGARRSAGLIVGADPDSPLAVTGTDRWLRITCSDDRLIYGLSLAGAAAWCYPTAHALTDSATRRVTAPDVDRLIRQRATALEASGPDQRLGAAWGVYKPRQQAVTTSQGRLRRTCTVRMCEDTLAMLGHFRLLISDTTVQGPRPDLKVWRSTDRFRLHIAGTGGPLIRQALQVAPLGDDDHLRDGE</sequence>
<organism evidence="1 2">
    <name type="scientific">Mangrovactinospora gilvigrisea</name>
    <dbReference type="NCBI Taxonomy" id="1428644"/>
    <lineage>
        <taxon>Bacteria</taxon>
        <taxon>Bacillati</taxon>
        <taxon>Actinomycetota</taxon>
        <taxon>Actinomycetes</taxon>
        <taxon>Kitasatosporales</taxon>
        <taxon>Streptomycetaceae</taxon>
        <taxon>Mangrovactinospora</taxon>
    </lineage>
</organism>
<keyword evidence="2" id="KW-1185">Reference proteome</keyword>
<dbReference type="Proteomes" id="UP000243342">
    <property type="component" value="Unassembled WGS sequence"/>
</dbReference>
<accession>A0A1J7CFU3</accession>
<gene>
    <name evidence="1" type="ORF">BIV57_05190</name>
</gene>
<dbReference type="RefSeq" id="WP_071655478.1">
    <property type="nucleotide sequence ID" value="NZ_MLCF01000019.1"/>
</dbReference>
<evidence type="ECO:0000313" key="2">
    <source>
        <dbReference type="Proteomes" id="UP000243342"/>
    </source>
</evidence>
<dbReference type="EMBL" id="MLCF01000019">
    <property type="protein sequence ID" value="OIV38530.1"/>
    <property type="molecule type" value="Genomic_DNA"/>
</dbReference>
<proteinExistence type="predicted"/>
<reference evidence="1 2" key="1">
    <citation type="submission" date="2016-10" db="EMBL/GenBank/DDBJ databases">
        <title>Genome sequence of Streptomyces gilvigriseus MUSC 26.</title>
        <authorList>
            <person name="Lee L.-H."/>
            <person name="Ser H.-L."/>
        </authorList>
    </citation>
    <scope>NUCLEOTIDE SEQUENCE [LARGE SCALE GENOMIC DNA]</scope>
    <source>
        <strain evidence="1 2">MUSC 26</strain>
    </source>
</reference>